<dbReference type="Gene3D" id="3.20.20.80">
    <property type="entry name" value="Glycosidases"/>
    <property type="match status" value="1"/>
</dbReference>
<comment type="caution">
    <text evidence="5">The sequence shown here is derived from an EMBL/GenBank/DDBJ whole genome shotgun (WGS) entry which is preliminary data.</text>
</comment>
<evidence type="ECO:0000256" key="2">
    <source>
        <dbReference type="RuleBase" id="RU361185"/>
    </source>
</evidence>
<gene>
    <name evidence="5" type="ORF">B4U80_08068</name>
</gene>
<feature type="domain" description="Glycoside hydrolase family 31 TIM barrel" evidence="3">
    <location>
        <begin position="132"/>
        <end position="268"/>
    </location>
</feature>
<evidence type="ECO:0000313" key="5">
    <source>
        <dbReference type="EMBL" id="RWS19967.1"/>
    </source>
</evidence>
<dbReference type="AlphaFoldDB" id="A0A443RX66"/>
<dbReference type="CDD" id="cd14752">
    <property type="entry name" value="GH31_N"/>
    <property type="match status" value="1"/>
</dbReference>
<feature type="non-terminal residue" evidence="5">
    <location>
        <position position="268"/>
    </location>
</feature>
<keyword evidence="2" id="KW-0326">Glycosidase</keyword>
<dbReference type="GO" id="GO:0004558">
    <property type="term" value="F:alpha-1,4-glucosidase activity"/>
    <property type="evidence" value="ECO:0007669"/>
    <property type="project" value="TreeGrafter"/>
</dbReference>
<dbReference type="SUPFAM" id="SSF51445">
    <property type="entry name" value="(Trans)glycosidases"/>
    <property type="match status" value="1"/>
</dbReference>
<evidence type="ECO:0000259" key="4">
    <source>
        <dbReference type="Pfam" id="PF13802"/>
    </source>
</evidence>
<dbReference type="GO" id="GO:0005975">
    <property type="term" value="P:carbohydrate metabolic process"/>
    <property type="evidence" value="ECO:0007669"/>
    <property type="project" value="InterPro"/>
</dbReference>
<dbReference type="PANTHER" id="PTHR22762">
    <property type="entry name" value="ALPHA-GLUCOSIDASE"/>
    <property type="match status" value="1"/>
</dbReference>
<dbReference type="Gene3D" id="2.60.40.1760">
    <property type="entry name" value="glycosyl hydrolase (family 31)"/>
    <property type="match status" value="1"/>
</dbReference>
<evidence type="ECO:0000256" key="1">
    <source>
        <dbReference type="ARBA" id="ARBA00007806"/>
    </source>
</evidence>
<dbReference type="EMBL" id="NCKV01021162">
    <property type="protein sequence ID" value="RWS19967.1"/>
    <property type="molecule type" value="Genomic_DNA"/>
</dbReference>
<proteinExistence type="inferred from homology"/>
<feature type="non-terminal residue" evidence="5">
    <location>
        <position position="1"/>
    </location>
</feature>
<dbReference type="InterPro" id="IPR000322">
    <property type="entry name" value="Glyco_hydro_31_TIM"/>
</dbReference>
<dbReference type="InterPro" id="IPR017853">
    <property type="entry name" value="GH"/>
</dbReference>
<dbReference type="VEuPathDB" id="VectorBase:LDEU012073"/>
<evidence type="ECO:0000313" key="6">
    <source>
        <dbReference type="Proteomes" id="UP000288716"/>
    </source>
</evidence>
<dbReference type="Pfam" id="PF01055">
    <property type="entry name" value="Glyco_hydro_31_2nd"/>
    <property type="match status" value="1"/>
</dbReference>
<dbReference type="STRING" id="299467.A0A443RX66"/>
<comment type="similarity">
    <text evidence="1 2">Belongs to the glycosyl hydrolase 31 family.</text>
</comment>
<dbReference type="Pfam" id="PF13802">
    <property type="entry name" value="Gal_mutarotas_2"/>
    <property type="match status" value="1"/>
</dbReference>
<protein>
    <submittedName>
        <fullName evidence="5">Lysosomal alpha-glucosidase-like protein</fullName>
    </submittedName>
</protein>
<dbReference type="OrthoDB" id="1334205at2759"/>
<dbReference type="InterPro" id="IPR025887">
    <property type="entry name" value="Glyco_hydro_31_N_dom"/>
</dbReference>
<dbReference type="Proteomes" id="UP000288716">
    <property type="component" value="Unassembled WGS sequence"/>
</dbReference>
<reference evidence="5 6" key="1">
    <citation type="journal article" date="2018" name="Gigascience">
        <title>Genomes of trombidid mites reveal novel predicted allergens and laterally-transferred genes associated with secondary metabolism.</title>
        <authorList>
            <person name="Dong X."/>
            <person name="Chaisiri K."/>
            <person name="Xia D."/>
            <person name="Armstrong S.D."/>
            <person name="Fang Y."/>
            <person name="Donnelly M.J."/>
            <person name="Kadowaki T."/>
            <person name="McGarry J.W."/>
            <person name="Darby A.C."/>
            <person name="Makepeace B.L."/>
        </authorList>
    </citation>
    <scope>NUCLEOTIDE SEQUENCE [LARGE SCALE GENOMIC DNA]</scope>
    <source>
        <strain evidence="5">UoL-UT</strain>
    </source>
</reference>
<organism evidence="5 6">
    <name type="scientific">Leptotrombidium deliense</name>
    <dbReference type="NCBI Taxonomy" id="299467"/>
    <lineage>
        <taxon>Eukaryota</taxon>
        <taxon>Metazoa</taxon>
        <taxon>Ecdysozoa</taxon>
        <taxon>Arthropoda</taxon>
        <taxon>Chelicerata</taxon>
        <taxon>Arachnida</taxon>
        <taxon>Acari</taxon>
        <taxon>Acariformes</taxon>
        <taxon>Trombidiformes</taxon>
        <taxon>Prostigmata</taxon>
        <taxon>Anystina</taxon>
        <taxon>Parasitengona</taxon>
        <taxon>Trombiculoidea</taxon>
        <taxon>Trombiculidae</taxon>
        <taxon>Leptotrombidium</taxon>
    </lineage>
</organism>
<keyword evidence="2" id="KW-0378">Hydrolase</keyword>
<dbReference type="GO" id="GO:0030246">
    <property type="term" value="F:carbohydrate binding"/>
    <property type="evidence" value="ECO:0007669"/>
    <property type="project" value="InterPro"/>
</dbReference>
<dbReference type="InterPro" id="IPR011013">
    <property type="entry name" value="Gal_mutarotase_sf_dom"/>
</dbReference>
<sequence>IFSIDVNKLIYSNQFHQVTSELPATFVYGLGEHKDHFQKHVNWNRYTFFNRDIIPTENQPLYGSHPFYFTVEDNSTYSSGVFLFNSNAMDVLLSPYPAITYRPIGGILDFYVFVGETAPEVVSEYIKLVGLPTMPPLWALGFHLSRYGYNSLSKMVEAWNRTRAAMIPLDVQWSDIDYMKDYNDFTYDKVNFKGLPQFVEKLHRLGMHFIIILDPGVSACEPPNTYPPYDDGIEMDVFIKHSNGEVLVGKVWNKCGATVFPDFTHPNA</sequence>
<accession>A0A443RX66</accession>
<dbReference type="PANTHER" id="PTHR22762:SF131">
    <property type="entry name" value="GLYCOSIDE HYDROLASE FAMILY 31 N-TERMINAL DOMAIN-CONTAINING PROTEIN"/>
    <property type="match status" value="1"/>
</dbReference>
<name>A0A443RX66_9ACAR</name>
<keyword evidence="6" id="KW-1185">Reference proteome</keyword>
<dbReference type="SUPFAM" id="SSF74650">
    <property type="entry name" value="Galactose mutarotase-like"/>
    <property type="match status" value="1"/>
</dbReference>
<feature type="domain" description="Glycoside hydrolase family 31 N-terminal" evidence="4">
    <location>
        <begin position="23"/>
        <end position="89"/>
    </location>
</feature>
<evidence type="ECO:0000259" key="3">
    <source>
        <dbReference type="Pfam" id="PF01055"/>
    </source>
</evidence>